<gene>
    <name evidence="1" type="ORF">SAMN02982931_02101</name>
</gene>
<dbReference type="STRING" id="665467.SAMN02982931_02101"/>
<dbReference type="Proteomes" id="UP000199071">
    <property type="component" value="Unassembled WGS sequence"/>
</dbReference>
<dbReference type="AlphaFoldDB" id="A0A1G6C643"/>
<keyword evidence="2" id="KW-1185">Reference proteome</keyword>
<evidence type="ECO:0000313" key="1">
    <source>
        <dbReference type="EMBL" id="SDB28302.1"/>
    </source>
</evidence>
<protein>
    <submittedName>
        <fullName evidence="1">Uncharacterized protein</fullName>
    </submittedName>
</protein>
<evidence type="ECO:0000313" key="2">
    <source>
        <dbReference type="Proteomes" id="UP000199071"/>
    </source>
</evidence>
<organism evidence="1 2">
    <name type="scientific">Bauldia litoralis</name>
    <dbReference type="NCBI Taxonomy" id="665467"/>
    <lineage>
        <taxon>Bacteria</taxon>
        <taxon>Pseudomonadati</taxon>
        <taxon>Pseudomonadota</taxon>
        <taxon>Alphaproteobacteria</taxon>
        <taxon>Hyphomicrobiales</taxon>
        <taxon>Kaistiaceae</taxon>
        <taxon>Bauldia</taxon>
    </lineage>
</organism>
<name>A0A1G6C643_9HYPH</name>
<dbReference type="RefSeq" id="WP_175478383.1">
    <property type="nucleotide sequence ID" value="NZ_FMXQ01000004.1"/>
</dbReference>
<sequence length="45" mass="4764">MTMAMKTSVGLVTLALAVGGAVLWTRFGSLVYFDVMASSFIGCFL</sequence>
<proteinExistence type="predicted"/>
<accession>A0A1G6C643</accession>
<dbReference type="EMBL" id="FMXQ01000004">
    <property type="protein sequence ID" value="SDB28302.1"/>
    <property type="molecule type" value="Genomic_DNA"/>
</dbReference>
<reference evidence="1 2" key="1">
    <citation type="submission" date="2016-10" db="EMBL/GenBank/DDBJ databases">
        <authorList>
            <person name="de Groot N.N."/>
        </authorList>
    </citation>
    <scope>NUCLEOTIDE SEQUENCE [LARGE SCALE GENOMIC DNA]</scope>
    <source>
        <strain evidence="1 2">ATCC 35022</strain>
    </source>
</reference>